<reference evidence="2" key="2">
    <citation type="submission" date="2021-01" db="UniProtKB">
        <authorList>
            <consortium name="EnsemblMetazoa"/>
        </authorList>
    </citation>
    <scope>IDENTIFICATION</scope>
</reference>
<evidence type="ECO:0000256" key="1">
    <source>
        <dbReference type="ARBA" id="ARBA00009024"/>
    </source>
</evidence>
<dbReference type="GeneID" id="100893619"/>
<dbReference type="Proteomes" id="UP000007110">
    <property type="component" value="Unassembled WGS sequence"/>
</dbReference>
<evidence type="ECO:0000313" key="2">
    <source>
        <dbReference type="EnsemblMetazoa" id="XP_003724503"/>
    </source>
</evidence>
<evidence type="ECO:0000313" key="3">
    <source>
        <dbReference type="Proteomes" id="UP000007110"/>
    </source>
</evidence>
<proteinExistence type="inferred from homology"/>
<dbReference type="InParanoid" id="A0A7M7GEV5"/>
<name>A0A7M7GEV5_STRPU</name>
<evidence type="ECO:0008006" key="4">
    <source>
        <dbReference type="Google" id="ProtNLM"/>
    </source>
</evidence>
<dbReference type="PANTHER" id="PTHR15907">
    <property type="entry name" value="DUF614 FAMILY PROTEIN-RELATED"/>
    <property type="match status" value="1"/>
</dbReference>
<comment type="similarity">
    <text evidence="1">Belongs to the cornifelin family.</text>
</comment>
<protein>
    <recommendedName>
        <fullName evidence="4">Cornifelin homolog</fullName>
    </recommendedName>
</protein>
<reference evidence="3" key="1">
    <citation type="submission" date="2015-02" db="EMBL/GenBank/DDBJ databases">
        <title>Genome sequencing for Strongylocentrotus purpuratus.</title>
        <authorList>
            <person name="Murali S."/>
            <person name="Liu Y."/>
            <person name="Vee V."/>
            <person name="English A."/>
            <person name="Wang M."/>
            <person name="Skinner E."/>
            <person name="Han Y."/>
            <person name="Muzny D.M."/>
            <person name="Worley K.C."/>
            <person name="Gibbs R.A."/>
        </authorList>
    </citation>
    <scope>NUCLEOTIDE SEQUENCE</scope>
</reference>
<dbReference type="AlphaFoldDB" id="A0A7M7GEV5"/>
<dbReference type="EnsemblMetazoa" id="XM_003724455">
    <property type="protein sequence ID" value="XP_003724503"/>
    <property type="gene ID" value="LOC100893619"/>
</dbReference>
<dbReference type="KEGG" id="spu:100893619"/>
<accession>A0A7M7GEV5</accession>
<dbReference type="Pfam" id="PF04749">
    <property type="entry name" value="PLAC8"/>
    <property type="match status" value="1"/>
</dbReference>
<dbReference type="RefSeq" id="XP_003724503.1">
    <property type="nucleotide sequence ID" value="XM_003724455.3"/>
</dbReference>
<dbReference type="OMA" id="CASTCYQ"/>
<dbReference type="InterPro" id="IPR006461">
    <property type="entry name" value="PLAC_motif_containing"/>
</dbReference>
<sequence>MDPSQQQAIIQQPVTTVQMTTISNPLMPRGGPREWNSGIFECFNDIPICLCGLFLGTCYQCCVSTEMGEHCCVPICTPGALGVMRAQIRGRHNIRGTLMNDCCMTTFCGPCTLCQLSREVQDIKSGKAQV</sequence>
<dbReference type="NCBIfam" id="TIGR01571">
    <property type="entry name" value="A_thal_Cys_rich"/>
    <property type="match status" value="1"/>
</dbReference>
<dbReference type="FunCoup" id="A0A7M7GEV5">
    <property type="interactions" value="3"/>
</dbReference>
<organism evidence="2 3">
    <name type="scientific">Strongylocentrotus purpuratus</name>
    <name type="common">Purple sea urchin</name>
    <dbReference type="NCBI Taxonomy" id="7668"/>
    <lineage>
        <taxon>Eukaryota</taxon>
        <taxon>Metazoa</taxon>
        <taxon>Echinodermata</taxon>
        <taxon>Eleutherozoa</taxon>
        <taxon>Echinozoa</taxon>
        <taxon>Echinoidea</taxon>
        <taxon>Euechinoidea</taxon>
        <taxon>Echinacea</taxon>
        <taxon>Camarodonta</taxon>
        <taxon>Echinidea</taxon>
        <taxon>Strongylocentrotidae</taxon>
        <taxon>Strongylocentrotus</taxon>
    </lineage>
</organism>
<keyword evidence="3" id="KW-1185">Reference proteome</keyword>
<dbReference type="OrthoDB" id="1045822at2759"/>